<reference evidence="2" key="1">
    <citation type="journal article" date="2022" name="Arch. Microbiol.">
        <title>Microbulbifer okhotskensis sp. nov., isolated from a deep bottom sediment of the Okhotsk Sea.</title>
        <authorList>
            <person name="Romanenko L."/>
            <person name="Kurilenko V."/>
            <person name="Otstavnykh N."/>
            <person name="Velansky P."/>
            <person name="Isaeva M."/>
            <person name="Mikhailov V."/>
        </authorList>
    </citation>
    <scope>NUCLEOTIDE SEQUENCE</scope>
    <source>
        <strain evidence="2">OS29</strain>
    </source>
</reference>
<name>A0A9X2EW45_9GAMM</name>
<keyword evidence="3" id="KW-1185">Reference proteome</keyword>
<feature type="transmembrane region" description="Helical" evidence="1">
    <location>
        <begin position="6"/>
        <end position="33"/>
    </location>
</feature>
<keyword evidence="1" id="KW-1133">Transmembrane helix</keyword>
<feature type="non-terminal residue" evidence="2">
    <location>
        <position position="106"/>
    </location>
</feature>
<evidence type="ECO:0000313" key="3">
    <source>
        <dbReference type="Proteomes" id="UP001139028"/>
    </source>
</evidence>
<dbReference type="AlphaFoldDB" id="A0A9X2EW45"/>
<dbReference type="Proteomes" id="UP001139028">
    <property type="component" value="Unassembled WGS sequence"/>
</dbReference>
<accession>A0A9X2EW45</accession>
<dbReference type="EMBL" id="JALBWM010000319">
    <property type="protein sequence ID" value="MCO1337058.1"/>
    <property type="molecule type" value="Genomic_DNA"/>
</dbReference>
<keyword evidence="1" id="KW-0812">Transmembrane</keyword>
<protein>
    <submittedName>
        <fullName evidence="2">Uncharacterized protein</fullName>
    </submittedName>
</protein>
<feature type="transmembrane region" description="Helical" evidence="1">
    <location>
        <begin position="45"/>
        <end position="64"/>
    </location>
</feature>
<dbReference type="RefSeq" id="WP_252473259.1">
    <property type="nucleotide sequence ID" value="NZ_JALBWM010000319.1"/>
</dbReference>
<evidence type="ECO:0000256" key="1">
    <source>
        <dbReference type="SAM" id="Phobius"/>
    </source>
</evidence>
<sequence length="106" mass="11631">MSSEGIAIVSYVLFLLSCIGGLISGFSAFFYILEENKHMKEHRKWGAAIPFSLFMPSFFTVTGNRNRKKSLKFIGCFLLCALLAGIAGTILRTVLGGEIGRNHGQI</sequence>
<organism evidence="2 3">
    <name type="scientific">Microbulbifer okhotskensis</name>
    <dbReference type="NCBI Taxonomy" id="2926617"/>
    <lineage>
        <taxon>Bacteria</taxon>
        <taxon>Pseudomonadati</taxon>
        <taxon>Pseudomonadota</taxon>
        <taxon>Gammaproteobacteria</taxon>
        <taxon>Cellvibrionales</taxon>
        <taxon>Microbulbiferaceae</taxon>
        <taxon>Microbulbifer</taxon>
    </lineage>
</organism>
<keyword evidence="1" id="KW-0472">Membrane</keyword>
<proteinExistence type="predicted"/>
<comment type="caution">
    <text evidence="2">The sequence shown here is derived from an EMBL/GenBank/DDBJ whole genome shotgun (WGS) entry which is preliminary data.</text>
</comment>
<evidence type="ECO:0000313" key="2">
    <source>
        <dbReference type="EMBL" id="MCO1337058.1"/>
    </source>
</evidence>
<feature type="transmembrane region" description="Helical" evidence="1">
    <location>
        <begin position="70"/>
        <end position="91"/>
    </location>
</feature>
<gene>
    <name evidence="2" type="ORF">MO867_22295</name>
</gene>